<evidence type="ECO:0000313" key="3">
    <source>
        <dbReference type="EMBL" id="MBS8259674.1"/>
    </source>
</evidence>
<dbReference type="InterPro" id="IPR000160">
    <property type="entry name" value="GGDEF_dom"/>
</dbReference>
<comment type="caution">
    <text evidence="3">The sequence shown here is derived from an EMBL/GenBank/DDBJ whole genome shotgun (WGS) entry which is preliminary data.</text>
</comment>
<dbReference type="Gene3D" id="3.30.450.20">
    <property type="entry name" value="PAS domain"/>
    <property type="match status" value="4"/>
</dbReference>
<dbReference type="Pfam" id="PF13188">
    <property type="entry name" value="PAS_8"/>
    <property type="match status" value="1"/>
</dbReference>
<dbReference type="AlphaFoldDB" id="A0A944GRZ1"/>
<dbReference type="InterPro" id="IPR000700">
    <property type="entry name" value="PAS-assoc_C"/>
</dbReference>
<dbReference type="PROSITE" id="PS50887">
    <property type="entry name" value="GGDEF"/>
    <property type="match status" value="1"/>
</dbReference>
<dbReference type="SMART" id="SM00091">
    <property type="entry name" value="PAS"/>
    <property type="match status" value="4"/>
</dbReference>
<gene>
    <name evidence="3" type="ORF">DYI23_05535</name>
</gene>
<organism evidence="3 4">
    <name type="scientific">Roseibium polysiphoniae</name>
    <dbReference type="NCBI Taxonomy" id="2571221"/>
    <lineage>
        <taxon>Bacteria</taxon>
        <taxon>Pseudomonadati</taxon>
        <taxon>Pseudomonadota</taxon>
        <taxon>Alphaproteobacteria</taxon>
        <taxon>Hyphomicrobiales</taxon>
        <taxon>Stappiaceae</taxon>
        <taxon>Roseibium</taxon>
    </lineage>
</organism>
<dbReference type="SUPFAM" id="SSF55785">
    <property type="entry name" value="PYP-like sensor domain (PAS domain)"/>
    <property type="match status" value="3"/>
</dbReference>
<dbReference type="InterPro" id="IPR001610">
    <property type="entry name" value="PAC"/>
</dbReference>
<dbReference type="InterPro" id="IPR029787">
    <property type="entry name" value="Nucleotide_cyclase"/>
</dbReference>
<proteinExistence type="predicted"/>
<reference evidence="3" key="1">
    <citation type="submission" date="2018-08" db="EMBL/GenBank/DDBJ databases">
        <authorList>
            <person name="Jin W."/>
            <person name="Wang H."/>
            <person name="Yang Y."/>
            <person name="Li M."/>
            <person name="Liu J."/>
        </authorList>
    </citation>
    <scope>NUCLEOTIDE SEQUENCE</scope>
    <source>
        <strain evidence="3">AESS21</strain>
    </source>
</reference>
<dbReference type="EMBL" id="QTKU01000001">
    <property type="protein sequence ID" value="MBS8259674.1"/>
    <property type="molecule type" value="Genomic_DNA"/>
</dbReference>
<dbReference type="Gene3D" id="3.30.70.270">
    <property type="match status" value="1"/>
</dbReference>
<dbReference type="PROSITE" id="PS50113">
    <property type="entry name" value="PAC"/>
    <property type="match status" value="1"/>
</dbReference>
<name>A0A944GRZ1_9HYPH</name>
<dbReference type="Pfam" id="PF12860">
    <property type="entry name" value="PAS_7"/>
    <property type="match status" value="2"/>
</dbReference>
<accession>A0A944GRZ1</accession>
<reference evidence="3" key="2">
    <citation type="journal article" date="2021" name="Microorganisms">
        <title>Bacterial Dimethylsulfoniopropionate Biosynthesis in the East China Sea.</title>
        <authorList>
            <person name="Liu J."/>
            <person name="Zhang Y."/>
            <person name="Liu J."/>
            <person name="Zhong H."/>
            <person name="Williams B.T."/>
            <person name="Zheng Y."/>
            <person name="Curson A.R.J."/>
            <person name="Sun C."/>
            <person name="Sun H."/>
            <person name="Song D."/>
            <person name="Wagner Mackenzie B."/>
            <person name="Bermejo Martinez A."/>
            <person name="Todd J.D."/>
            <person name="Zhang X.H."/>
        </authorList>
    </citation>
    <scope>NUCLEOTIDE SEQUENCE</scope>
    <source>
        <strain evidence="3">AESS21</strain>
    </source>
</reference>
<evidence type="ECO:0000259" key="2">
    <source>
        <dbReference type="PROSITE" id="PS50887"/>
    </source>
</evidence>
<feature type="domain" description="PAC" evidence="1">
    <location>
        <begin position="255"/>
        <end position="306"/>
    </location>
</feature>
<dbReference type="SMART" id="SM00086">
    <property type="entry name" value="PAC"/>
    <property type="match status" value="2"/>
</dbReference>
<dbReference type="CDD" id="cd01949">
    <property type="entry name" value="GGDEF"/>
    <property type="match status" value="1"/>
</dbReference>
<protein>
    <submittedName>
        <fullName evidence="3">PAS domain-containing protein</fullName>
    </submittedName>
</protein>
<sequence length="989" mass="109101">MVLAYSDGSASAQAGEVAVSPDADPCAIGLERTLKAAMRLAGCEAGAVFLREGEYFSAKLAQSGKAAQLFSDFDLSAVSIEAGETRLVNESAEIARFFPGRDEMQGSNAQTVFLIGFNATADNPWKAATEGVIVLISKTKKTSDNLDLSLLLDFGAIAGSLVQTRRKTSKALETLERSEKQTEHFDYVTELAGVGGWEIEPATQKIFWTEQTCRIHDRPTDYSPSLQEWFDMCDPAYRKSLQTAFREAVASGTGWKIDLPIQTATGRRIWVASICQPVFGDDGELLLVGSIMDVSARRAAETEIDRSQRLYRSTLNALSEGILVVDGEGIVRWHNAAAETIFECPTIYAEMTHLEDVPCLVEPADMHALFDQERAYDDYNLLSGLLILKQSKSLTLQAKVGEDQTRKWLRCRSEPLISREDKKFVGLVISVEDITAKKRSEDILNEAFEAIPNGIAVFDQDDRMVMANGAYRVAFMDGKLPSGGAETYRDVLSRNLASGRIADVEHNDAVREAWVEDRASDFFGGSVSHIDRLDDCRWLQTSSMITPSSYRADFFADVTELKTQGAVLEAVFENFPGGVALFDARRNLTLINTGMKELLGIDDNFMRSGPTLRSMVARNASREGLTGDALDAAVAKTIDRFAQSEVVTYERVLSDGTVHEIKAISLPDGGLLTTLDDISLRKQLEQQLRDNARRAKKKSAELEATFANMKQGVSVFDSEGCLQIWNQRYIDIFSKPDGEVRHGVAIQTLLDAEKLRGDFEGDVEAHIAQLRQRLQAGETVRSYFKLKTGTLIGTIHAPMPGGGWIGTHDEIAEDDKDYKAFRRSRQTDPQTKVANQAYLLEDMELALDSVRLNGGSCGVMVISVGFAHYYALGEHMAPCDQTNQIIARRLREAVRPMDLVARLDDGRFAVLFPTLRNDDGAVRKMAERIMSLLREPVVVSGQKTLLTVHLGLVRLTDRVETSEQALQKAQTTVDFASVKGSVSLAVDLI</sequence>
<dbReference type="RefSeq" id="WP_213215245.1">
    <property type="nucleotide sequence ID" value="NZ_QTKU01000001.1"/>
</dbReference>
<dbReference type="SUPFAM" id="SSF55073">
    <property type="entry name" value="Nucleotide cyclase"/>
    <property type="match status" value="1"/>
</dbReference>
<dbReference type="Pfam" id="PF00990">
    <property type="entry name" value="GGDEF"/>
    <property type="match status" value="1"/>
</dbReference>
<feature type="domain" description="GGDEF" evidence="2">
    <location>
        <begin position="857"/>
        <end position="989"/>
    </location>
</feature>
<dbReference type="PANTHER" id="PTHR44757">
    <property type="entry name" value="DIGUANYLATE CYCLASE DGCP"/>
    <property type="match status" value="1"/>
</dbReference>
<dbReference type="InterPro" id="IPR043128">
    <property type="entry name" value="Rev_trsase/Diguanyl_cyclase"/>
</dbReference>
<evidence type="ECO:0000313" key="4">
    <source>
        <dbReference type="Proteomes" id="UP000705379"/>
    </source>
</evidence>
<dbReference type="InterPro" id="IPR035965">
    <property type="entry name" value="PAS-like_dom_sf"/>
</dbReference>
<dbReference type="InterPro" id="IPR000014">
    <property type="entry name" value="PAS"/>
</dbReference>
<dbReference type="InterPro" id="IPR013655">
    <property type="entry name" value="PAS_fold_3"/>
</dbReference>
<dbReference type="Pfam" id="PF08447">
    <property type="entry name" value="PAS_3"/>
    <property type="match status" value="1"/>
</dbReference>
<dbReference type="Proteomes" id="UP000705379">
    <property type="component" value="Unassembled WGS sequence"/>
</dbReference>
<dbReference type="InterPro" id="IPR052155">
    <property type="entry name" value="Biofilm_reg_signaling"/>
</dbReference>
<evidence type="ECO:0000259" key="1">
    <source>
        <dbReference type="PROSITE" id="PS50113"/>
    </source>
</evidence>
<dbReference type="PANTHER" id="PTHR44757:SF2">
    <property type="entry name" value="BIOFILM ARCHITECTURE MAINTENANCE PROTEIN MBAA"/>
    <property type="match status" value="1"/>
</dbReference>
<dbReference type="SMART" id="SM00267">
    <property type="entry name" value="GGDEF"/>
    <property type="match status" value="1"/>
</dbReference>